<keyword evidence="12" id="KW-1185">Reference proteome</keyword>
<comment type="cofactor">
    <cofactor evidence="1">
        <name>Zn(2+)</name>
        <dbReference type="ChEBI" id="CHEBI:29105"/>
    </cofactor>
</comment>
<keyword evidence="4" id="KW-0479">Metal-binding</keyword>
<dbReference type="OrthoDB" id="10251424at2759"/>
<dbReference type="PANTHER" id="PTHR11851:SF149">
    <property type="entry name" value="GH01077P"/>
    <property type="match status" value="1"/>
</dbReference>
<evidence type="ECO:0000259" key="9">
    <source>
        <dbReference type="Pfam" id="PF00675"/>
    </source>
</evidence>
<dbReference type="InterPro" id="IPR011249">
    <property type="entry name" value="Metalloenz_LuxS/M16"/>
</dbReference>
<evidence type="ECO:0000256" key="4">
    <source>
        <dbReference type="ARBA" id="ARBA00022723"/>
    </source>
</evidence>
<dbReference type="InterPro" id="IPR007863">
    <property type="entry name" value="Peptidase_M16_C"/>
</dbReference>
<dbReference type="Proteomes" id="UP000838756">
    <property type="component" value="Unassembled WGS sequence"/>
</dbReference>
<feature type="non-terminal residue" evidence="11">
    <location>
        <position position="342"/>
    </location>
</feature>
<dbReference type="GO" id="GO:0005739">
    <property type="term" value="C:mitochondrion"/>
    <property type="evidence" value="ECO:0007669"/>
    <property type="project" value="UniProtKB-SubCell"/>
</dbReference>
<evidence type="ECO:0000256" key="8">
    <source>
        <dbReference type="ARBA" id="ARBA00023128"/>
    </source>
</evidence>
<evidence type="ECO:0000256" key="7">
    <source>
        <dbReference type="ARBA" id="ARBA00023049"/>
    </source>
</evidence>
<dbReference type="Pfam" id="PF05193">
    <property type="entry name" value="Peptidase_M16_C"/>
    <property type="match status" value="1"/>
</dbReference>
<keyword evidence="8" id="KW-0496">Mitochondrion</keyword>
<comment type="caution">
    <text evidence="11">The sequence shown here is derived from an EMBL/GenBank/DDBJ whole genome shotgun (WGS) entry which is preliminary data.</text>
</comment>
<keyword evidence="6" id="KW-0862">Zinc</keyword>
<dbReference type="InterPro" id="IPR011765">
    <property type="entry name" value="Pept_M16_N"/>
</dbReference>
<evidence type="ECO:0000259" key="10">
    <source>
        <dbReference type="Pfam" id="PF05193"/>
    </source>
</evidence>
<keyword evidence="3" id="KW-0645">Protease</keyword>
<dbReference type="SUPFAM" id="SSF63411">
    <property type="entry name" value="LuxS/MPP-like metallohydrolase"/>
    <property type="match status" value="2"/>
</dbReference>
<reference evidence="11" key="1">
    <citation type="submission" date="2022-03" db="EMBL/GenBank/DDBJ databases">
        <authorList>
            <person name="Lindestad O."/>
        </authorList>
    </citation>
    <scope>NUCLEOTIDE SEQUENCE</scope>
</reference>
<dbReference type="AlphaFoldDB" id="A0A8S4QUK1"/>
<sequence>MCAWGFILAVDLGTRMTQVMGSHIFFEHIAFKSSMKRAKAALEGDISKTGAQFKCFTTREFTVYYVECLARDLTCTADILFDCVFNNAFASDEIEKQKQVVYQEMLDHDDSSVNVLYDYLHSTAFQGTRLAQPVMGSSKNLFSVTNSYLCNFVTKMYIPQRTVLVAVGGITHESVVSLGEMYLSHAPNAVPIDLGPKRYTGSEIVYRNDSMPVAHVAIAVEGPSVSDENKLVMDLVTSLIGGWDLSQPSGANHGTRIAHFVSAGGLCESYKAFNLHYQDTGLCGIEFMSPRLETDDMVLTIQEEWMRLCYMITDGELVKAKNELKSKILTKVQTTTGAFNDI</sequence>
<evidence type="ECO:0000313" key="11">
    <source>
        <dbReference type="EMBL" id="CAH2218048.1"/>
    </source>
</evidence>
<dbReference type="GO" id="GO:0046872">
    <property type="term" value="F:metal ion binding"/>
    <property type="evidence" value="ECO:0007669"/>
    <property type="project" value="UniProtKB-KW"/>
</dbReference>
<evidence type="ECO:0000256" key="6">
    <source>
        <dbReference type="ARBA" id="ARBA00022833"/>
    </source>
</evidence>
<dbReference type="GO" id="GO:0004222">
    <property type="term" value="F:metalloendopeptidase activity"/>
    <property type="evidence" value="ECO:0007669"/>
    <property type="project" value="TreeGrafter"/>
</dbReference>
<comment type="subcellular location">
    <subcellularLocation>
        <location evidence="2">Mitochondrion</location>
    </subcellularLocation>
</comment>
<dbReference type="GO" id="GO:0006627">
    <property type="term" value="P:protein processing involved in protein targeting to mitochondrion"/>
    <property type="evidence" value="ECO:0007669"/>
    <property type="project" value="TreeGrafter"/>
</dbReference>
<dbReference type="Gene3D" id="3.30.830.10">
    <property type="entry name" value="Metalloenzyme, LuxS/M16 peptidase-like"/>
    <property type="match status" value="2"/>
</dbReference>
<proteinExistence type="predicted"/>
<dbReference type="Pfam" id="PF00675">
    <property type="entry name" value="Peptidase_M16"/>
    <property type="match status" value="1"/>
</dbReference>
<evidence type="ECO:0000256" key="5">
    <source>
        <dbReference type="ARBA" id="ARBA00022801"/>
    </source>
</evidence>
<organism evidence="11 12">
    <name type="scientific">Pararge aegeria aegeria</name>
    <dbReference type="NCBI Taxonomy" id="348720"/>
    <lineage>
        <taxon>Eukaryota</taxon>
        <taxon>Metazoa</taxon>
        <taxon>Ecdysozoa</taxon>
        <taxon>Arthropoda</taxon>
        <taxon>Hexapoda</taxon>
        <taxon>Insecta</taxon>
        <taxon>Pterygota</taxon>
        <taxon>Neoptera</taxon>
        <taxon>Endopterygota</taxon>
        <taxon>Lepidoptera</taxon>
        <taxon>Glossata</taxon>
        <taxon>Ditrysia</taxon>
        <taxon>Papilionoidea</taxon>
        <taxon>Nymphalidae</taxon>
        <taxon>Satyrinae</taxon>
        <taxon>Satyrini</taxon>
        <taxon>Parargina</taxon>
        <taxon>Pararge</taxon>
    </lineage>
</organism>
<accession>A0A8S4QUK1</accession>
<name>A0A8S4QUK1_9NEOP</name>
<dbReference type="EMBL" id="CAKXAJ010018998">
    <property type="protein sequence ID" value="CAH2218048.1"/>
    <property type="molecule type" value="Genomic_DNA"/>
</dbReference>
<protein>
    <submittedName>
        <fullName evidence="11">Jg26522 protein</fullName>
    </submittedName>
</protein>
<dbReference type="InterPro" id="IPR050361">
    <property type="entry name" value="MPP/UQCRC_Complex"/>
</dbReference>
<dbReference type="PANTHER" id="PTHR11851">
    <property type="entry name" value="METALLOPROTEASE"/>
    <property type="match status" value="1"/>
</dbReference>
<keyword evidence="5" id="KW-0378">Hydrolase</keyword>
<evidence type="ECO:0000256" key="1">
    <source>
        <dbReference type="ARBA" id="ARBA00001947"/>
    </source>
</evidence>
<gene>
    <name evidence="11" type="primary">jg26522</name>
    <name evidence="11" type="ORF">PAEG_LOCUS5923</name>
</gene>
<evidence type="ECO:0000313" key="12">
    <source>
        <dbReference type="Proteomes" id="UP000838756"/>
    </source>
</evidence>
<evidence type="ECO:0000256" key="2">
    <source>
        <dbReference type="ARBA" id="ARBA00004173"/>
    </source>
</evidence>
<feature type="domain" description="Peptidase M16 C-terminal" evidence="10">
    <location>
        <begin position="144"/>
        <end position="324"/>
    </location>
</feature>
<keyword evidence="7" id="KW-0482">Metalloprotease</keyword>
<feature type="domain" description="Peptidase M16 N-terminal" evidence="9">
    <location>
        <begin position="21"/>
        <end position="136"/>
    </location>
</feature>
<evidence type="ECO:0000256" key="3">
    <source>
        <dbReference type="ARBA" id="ARBA00022670"/>
    </source>
</evidence>